<dbReference type="PROSITE" id="PS01237">
    <property type="entry name" value="UPF0028"/>
    <property type="match status" value="1"/>
</dbReference>
<dbReference type="Proteomes" id="UP000037267">
    <property type="component" value="Unassembled WGS sequence"/>
</dbReference>
<dbReference type="PROSITE" id="PS51635">
    <property type="entry name" value="PNPLA"/>
    <property type="match status" value="1"/>
</dbReference>
<organism evidence="7 8">
    <name type="scientific">Gottschalkia purinilytica</name>
    <name type="common">Clostridium purinilyticum</name>
    <dbReference type="NCBI Taxonomy" id="1503"/>
    <lineage>
        <taxon>Bacteria</taxon>
        <taxon>Bacillati</taxon>
        <taxon>Bacillota</taxon>
        <taxon>Tissierellia</taxon>
        <taxon>Tissierellales</taxon>
        <taxon>Gottschalkiaceae</taxon>
        <taxon>Gottschalkia</taxon>
    </lineage>
</organism>
<dbReference type="RefSeq" id="WP_050354866.1">
    <property type="nucleotide sequence ID" value="NZ_LGSS01000005.1"/>
</dbReference>
<dbReference type="Gene3D" id="3.40.1090.10">
    <property type="entry name" value="Cytosolic phospholipase A2 catalytic domain"/>
    <property type="match status" value="2"/>
</dbReference>
<dbReference type="Pfam" id="PF01734">
    <property type="entry name" value="Patatin"/>
    <property type="match status" value="1"/>
</dbReference>
<evidence type="ECO:0000256" key="5">
    <source>
        <dbReference type="PROSITE-ProRule" id="PRU01161"/>
    </source>
</evidence>
<name>A0A0L0WBP8_GOTPU</name>
<feature type="active site" description="Nucleophile" evidence="5">
    <location>
        <position position="42"/>
    </location>
</feature>
<keyword evidence="8" id="KW-1185">Reference proteome</keyword>
<evidence type="ECO:0000256" key="4">
    <source>
        <dbReference type="ARBA" id="ARBA00023098"/>
    </source>
</evidence>
<evidence type="ECO:0000256" key="1">
    <source>
        <dbReference type="ARBA" id="ARBA00006636"/>
    </source>
</evidence>
<dbReference type="STRING" id="1503.CLPU_5c00720"/>
<keyword evidence="4 5" id="KW-0443">Lipid metabolism</keyword>
<evidence type="ECO:0000256" key="2">
    <source>
        <dbReference type="ARBA" id="ARBA00022801"/>
    </source>
</evidence>
<evidence type="ECO:0000313" key="8">
    <source>
        <dbReference type="Proteomes" id="UP000037267"/>
    </source>
</evidence>
<dbReference type="InterPro" id="IPR001423">
    <property type="entry name" value="LysoPLipase_patatin_CS"/>
</dbReference>
<comment type="similarity">
    <text evidence="1">Belongs to the NTE family.</text>
</comment>
<protein>
    <submittedName>
        <fullName evidence="7">Putative patatin-like phospholipase</fullName>
    </submittedName>
</protein>
<feature type="short sequence motif" description="DGA/G" evidence="5">
    <location>
        <begin position="154"/>
        <end position="156"/>
    </location>
</feature>
<dbReference type="GO" id="GO:0016042">
    <property type="term" value="P:lipid catabolic process"/>
    <property type="evidence" value="ECO:0007669"/>
    <property type="project" value="UniProtKB-UniRule"/>
</dbReference>
<feature type="active site" description="Proton acceptor" evidence="5">
    <location>
        <position position="154"/>
    </location>
</feature>
<dbReference type="GO" id="GO:0004622">
    <property type="term" value="F:phosphatidylcholine lysophospholipase activity"/>
    <property type="evidence" value="ECO:0007669"/>
    <property type="project" value="InterPro"/>
</dbReference>
<dbReference type="InterPro" id="IPR016035">
    <property type="entry name" value="Acyl_Trfase/lysoPLipase"/>
</dbReference>
<dbReference type="OrthoDB" id="9770965at2"/>
<evidence type="ECO:0000256" key="3">
    <source>
        <dbReference type="ARBA" id="ARBA00022963"/>
    </source>
</evidence>
<reference evidence="8" key="1">
    <citation type="submission" date="2015-07" db="EMBL/GenBank/DDBJ databases">
        <title>Draft genome sequence of the purine-degrading Gottschalkia purinilyticum DSM 1384 (formerly Clostridium purinilyticum).</title>
        <authorList>
            <person name="Poehlein A."/>
            <person name="Schiel-Bengelsdorf B."/>
            <person name="Bengelsdorf F.R."/>
            <person name="Daniel R."/>
            <person name="Duerre P."/>
        </authorList>
    </citation>
    <scope>NUCLEOTIDE SEQUENCE [LARGE SCALE GENOMIC DNA]</scope>
    <source>
        <strain evidence="8">DSM 1384</strain>
    </source>
</reference>
<dbReference type="SUPFAM" id="SSF52151">
    <property type="entry name" value="FabD/lysophospholipase-like"/>
    <property type="match status" value="1"/>
</dbReference>
<dbReference type="PANTHER" id="PTHR14226:SF76">
    <property type="entry name" value="NTE FAMILY PROTEIN RSSA"/>
    <property type="match status" value="1"/>
</dbReference>
<sequence>MKRKPIIGIALGSGAARGMSHIGVLKALEENDIHVDIIAGCSAGALVGSLYCCNIDAKTIGAIANNIDRKLWVDVTIPKRGFIKGQKVEDMIRLLTKNKNIEDLDKKLIIVSTDLKKGEKYVFTEGPIYRAVRASISIPGVFIPVRMNDMMLVDGAVIDRVPISEVKKAGADIVIGVDVGFSSQQGRTNHIVDIILQSIDVMAKQIMSEQMVVADVLLEPDVSHIGPSRFDLVEDCVKVGYDTTMEKIDIIKEKINEYKNT</sequence>
<dbReference type="GO" id="GO:0046470">
    <property type="term" value="P:phosphatidylcholine metabolic process"/>
    <property type="evidence" value="ECO:0007669"/>
    <property type="project" value="InterPro"/>
</dbReference>
<comment type="caution">
    <text evidence="5">Lacks conserved residue(s) required for the propagation of feature annotation.</text>
</comment>
<keyword evidence="3 5" id="KW-0442">Lipid degradation</keyword>
<keyword evidence="2 5" id="KW-0378">Hydrolase</keyword>
<dbReference type="PANTHER" id="PTHR14226">
    <property type="entry name" value="NEUROPATHY TARGET ESTERASE/SWISS CHEESE D.MELANOGASTER"/>
    <property type="match status" value="1"/>
</dbReference>
<evidence type="ECO:0000313" key="7">
    <source>
        <dbReference type="EMBL" id="KNF08765.1"/>
    </source>
</evidence>
<feature type="short sequence motif" description="GXSXG" evidence="5">
    <location>
        <begin position="40"/>
        <end position="44"/>
    </location>
</feature>
<dbReference type="InterPro" id="IPR050301">
    <property type="entry name" value="NTE"/>
</dbReference>
<accession>A0A0L0WBP8</accession>
<comment type="caution">
    <text evidence="7">The sequence shown here is derived from an EMBL/GenBank/DDBJ whole genome shotgun (WGS) entry which is preliminary data.</text>
</comment>
<dbReference type="InterPro" id="IPR002641">
    <property type="entry name" value="PNPLA_dom"/>
</dbReference>
<feature type="domain" description="PNPLA" evidence="6">
    <location>
        <begin position="9"/>
        <end position="167"/>
    </location>
</feature>
<proteinExistence type="inferred from homology"/>
<evidence type="ECO:0000259" key="6">
    <source>
        <dbReference type="PROSITE" id="PS51635"/>
    </source>
</evidence>
<dbReference type="AlphaFoldDB" id="A0A0L0WBP8"/>
<dbReference type="CDD" id="cd07205">
    <property type="entry name" value="Pat_PNPLA6_PNPLA7_NTE1_like"/>
    <property type="match status" value="1"/>
</dbReference>
<gene>
    <name evidence="7" type="ORF">CLPU_5c00720</name>
</gene>
<dbReference type="EMBL" id="LGSS01000005">
    <property type="protein sequence ID" value="KNF08765.1"/>
    <property type="molecule type" value="Genomic_DNA"/>
</dbReference>